<dbReference type="PANTHER" id="PTHR35747">
    <property type="entry name" value="BIFUNCTIONAL INHIBITOR/LIPID-TRANSFER PROTEIN/SEED STORAGE 2S ALBUMIN SUPERFAMILY PROTEIN"/>
    <property type="match status" value="1"/>
</dbReference>
<protein>
    <recommendedName>
        <fullName evidence="6">Bifunctional inhibitor/plant lipid transfer protein/seed storage helical domain-containing protein</fullName>
    </recommendedName>
</protein>
<gene>
    <name evidence="7" type="ORF">TIFTF001_015895</name>
</gene>
<dbReference type="PANTHER" id="PTHR35747:SF2">
    <property type="entry name" value="NON-SPECIFIC LIPID TRANSFER PROTEIN GPI-ANCHORED 25"/>
    <property type="match status" value="1"/>
</dbReference>
<keyword evidence="3" id="KW-0446">Lipid-binding</keyword>
<dbReference type="InterPro" id="IPR036312">
    <property type="entry name" value="Bifun_inhib/LTP/seed_sf"/>
</dbReference>
<dbReference type="InterPro" id="IPR016140">
    <property type="entry name" value="Bifunc_inhib/LTP/seed_store"/>
</dbReference>
<feature type="region of interest" description="Disordered" evidence="4">
    <location>
        <begin position="133"/>
        <end position="200"/>
    </location>
</feature>
<evidence type="ECO:0000256" key="3">
    <source>
        <dbReference type="ARBA" id="ARBA00023121"/>
    </source>
</evidence>
<dbReference type="Proteomes" id="UP001187192">
    <property type="component" value="Unassembled WGS sequence"/>
</dbReference>
<sequence length="241" mass="25006">MAFPAHSSPLIALVVISVLLHSAMAPLPPPAPAPAPAPASPSHSPASECVNELVMFSPCLSFVSSPPNNLSGTVPSKCCDAVWVALNSGEGSCLCYLLRQPRILGFPLDKSRVLSLPSVCSLTDPSLEALCSGSESEAVSPDSGILNPPHSAPSSQPSPSMDLPLESDNSTTPLSSPPDASDSGTKSSPPPQFAERLPTGSISPAADPLFSFPAAANRLKGSRFWFQTSIWVFPSLIFTCL</sequence>
<evidence type="ECO:0000259" key="6">
    <source>
        <dbReference type="Pfam" id="PF14368"/>
    </source>
</evidence>
<accession>A0AA88D5L7</accession>
<feature type="domain" description="Bifunctional inhibitor/plant lipid transfer protein/seed storage helical" evidence="6">
    <location>
        <begin position="40"/>
        <end position="127"/>
    </location>
</feature>
<feature type="compositionally biased region" description="Low complexity" evidence="4">
    <location>
        <begin position="148"/>
        <end position="160"/>
    </location>
</feature>
<evidence type="ECO:0000256" key="1">
    <source>
        <dbReference type="ARBA" id="ARBA00003211"/>
    </source>
</evidence>
<name>A0AA88D5L7_FICCA</name>
<evidence type="ECO:0000313" key="7">
    <source>
        <dbReference type="EMBL" id="GMN46733.1"/>
    </source>
</evidence>
<proteinExistence type="predicted"/>
<evidence type="ECO:0000256" key="4">
    <source>
        <dbReference type="SAM" id="MobiDB-lite"/>
    </source>
</evidence>
<dbReference type="InterPro" id="IPR053353">
    <property type="entry name" value="Plant_LTP_GPI-anchored"/>
</dbReference>
<dbReference type="GO" id="GO:0008289">
    <property type="term" value="F:lipid binding"/>
    <property type="evidence" value="ECO:0007669"/>
    <property type="project" value="UniProtKB-KW"/>
</dbReference>
<keyword evidence="5" id="KW-0732">Signal</keyword>
<feature type="signal peptide" evidence="5">
    <location>
        <begin position="1"/>
        <end position="25"/>
    </location>
</feature>
<dbReference type="EMBL" id="BTGU01000023">
    <property type="protein sequence ID" value="GMN46733.1"/>
    <property type="molecule type" value="Genomic_DNA"/>
</dbReference>
<evidence type="ECO:0000313" key="8">
    <source>
        <dbReference type="Proteomes" id="UP001187192"/>
    </source>
</evidence>
<comment type="function">
    <text evidence="1">Plant non-specific lipid-transfer proteins transfer phospholipids as well as galactolipids across membranes. May play a role in wax or cutin deposition in the cell walls of expanding epidermal cells and certain secretory tissues.</text>
</comment>
<keyword evidence="8" id="KW-1185">Reference proteome</keyword>
<dbReference type="Gene3D" id="1.10.110.10">
    <property type="entry name" value="Plant lipid-transfer and hydrophobic proteins"/>
    <property type="match status" value="1"/>
</dbReference>
<organism evidence="7 8">
    <name type="scientific">Ficus carica</name>
    <name type="common">Common fig</name>
    <dbReference type="NCBI Taxonomy" id="3494"/>
    <lineage>
        <taxon>Eukaryota</taxon>
        <taxon>Viridiplantae</taxon>
        <taxon>Streptophyta</taxon>
        <taxon>Embryophyta</taxon>
        <taxon>Tracheophyta</taxon>
        <taxon>Spermatophyta</taxon>
        <taxon>Magnoliopsida</taxon>
        <taxon>eudicotyledons</taxon>
        <taxon>Gunneridae</taxon>
        <taxon>Pentapetalae</taxon>
        <taxon>rosids</taxon>
        <taxon>fabids</taxon>
        <taxon>Rosales</taxon>
        <taxon>Moraceae</taxon>
        <taxon>Ficeae</taxon>
        <taxon>Ficus</taxon>
    </lineage>
</organism>
<dbReference type="Pfam" id="PF14368">
    <property type="entry name" value="LTP_2"/>
    <property type="match status" value="1"/>
</dbReference>
<evidence type="ECO:0000256" key="2">
    <source>
        <dbReference type="ARBA" id="ARBA00022448"/>
    </source>
</evidence>
<comment type="caution">
    <text evidence="7">The sequence shown here is derived from an EMBL/GenBank/DDBJ whole genome shotgun (WGS) entry which is preliminary data.</text>
</comment>
<dbReference type="CDD" id="cd00010">
    <property type="entry name" value="AAI_LTSS"/>
    <property type="match status" value="1"/>
</dbReference>
<dbReference type="AlphaFoldDB" id="A0AA88D5L7"/>
<reference evidence="7" key="1">
    <citation type="submission" date="2023-07" db="EMBL/GenBank/DDBJ databases">
        <title>draft genome sequence of fig (Ficus carica).</title>
        <authorList>
            <person name="Takahashi T."/>
            <person name="Nishimura K."/>
        </authorList>
    </citation>
    <scope>NUCLEOTIDE SEQUENCE</scope>
</reference>
<evidence type="ECO:0000256" key="5">
    <source>
        <dbReference type="SAM" id="SignalP"/>
    </source>
</evidence>
<keyword evidence="2" id="KW-0813">Transport</keyword>
<dbReference type="SUPFAM" id="SSF47699">
    <property type="entry name" value="Bifunctional inhibitor/lipid-transfer protein/seed storage 2S albumin"/>
    <property type="match status" value="1"/>
</dbReference>
<feature type="chain" id="PRO_5041729888" description="Bifunctional inhibitor/plant lipid transfer protein/seed storage helical domain-containing protein" evidence="5">
    <location>
        <begin position="26"/>
        <end position="241"/>
    </location>
</feature>